<dbReference type="Gene3D" id="1.10.10.10">
    <property type="entry name" value="Winged helix-like DNA-binding domain superfamily/Winged helix DNA-binding domain"/>
    <property type="match status" value="1"/>
</dbReference>
<comment type="caution">
    <text evidence="5">The sequence shown here is derived from an EMBL/GenBank/DDBJ whole genome shotgun (WGS) entry which is preliminary data.</text>
</comment>
<dbReference type="GO" id="GO:0003677">
    <property type="term" value="F:DNA binding"/>
    <property type="evidence" value="ECO:0007669"/>
    <property type="project" value="UniProtKB-KW"/>
</dbReference>
<keyword evidence="6" id="KW-1185">Reference proteome</keyword>
<evidence type="ECO:0000259" key="4">
    <source>
        <dbReference type="PROSITE" id="PS50110"/>
    </source>
</evidence>
<dbReference type="GO" id="GO:0006355">
    <property type="term" value="P:regulation of DNA-templated transcription"/>
    <property type="evidence" value="ECO:0007669"/>
    <property type="project" value="InterPro"/>
</dbReference>
<dbReference type="PRINTS" id="PR00038">
    <property type="entry name" value="HTHLUXR"/>
</dbReference>
<dbReference type="InterPro" id="IPR011006">
    <property type="entry name" value="CheY-like_superfamily"/>
</dbReference>
<dbReference type="SUPFAM" id="SSF52172">
    <property type="entry name" value="CheY-like"/>
    <property type="match status" value="1"/>
</dbReference>
<dbReference type="CDD" id="cd06170">
    <property type="entry name" value="LuxR_C_like"/>
    <property type="match status" value="1"/>
</dbReference>
<dbReference type="PANTHER" id="PTHR43214:SF43">
    <property type="entry name" value="TWO-COMPONENT RESPONSE REGULATOR"/>
    <property type="match status" value="1"/>
</dbReference>
<dbReference type="InterPro" id="IPR016032">
    <property type="entry name" value="Sig_transdc_resp-reg_C-effctor"/>
</dbReference>
<evidence type="ECO:0000256" key="2">
    <source>
        <dbReference type="PROSITE-ProRule" id="PRU00169"/>
    </source>
</evidence>
<dbReference type="PROSITE" id="PS50043">
    <property type="entry name" value="HTH_LUXR_2"/>
    <property type="match status" value="1"/>
</dbReference>
<dbReference type="PROSITE" id="PS50110">
    <property type="entry name" value="RESPONSE_REGULATORY"/>
    <property type="match status" value="1"/>
</dbReference>
<dbReference type="InterPro" id="IPR001789">
    <property type="entry name" value="Sig_transdc_resp-reg_receiver"/>
</dbReference>
<reference evidence="5 6" key="1">
    <citation type="journal article" date="2017" name="BMC Genomics">
        <title>Comparative genomic and phylogenomic analyses of the Bifidobacteriaceae family.</title>
        <authorList>
            <person name="Lugli G.A."/>
            <person name="Milani C."/>
            <person name="Turroni F."/>
            <person name="Duranti S."/>
            <person name="Mancabelli L."/>
            <person name="Mangifesta M."/>
            <person name="Ferrario C."/>
            <person name="Modesto M."/>
            <person name="Mattarelli P."/>
            <person name="Jiri K."/>
            <person name="van Sinderen D."/>
            <person name="Ventura M."/>
        </authorList>
    </citation>
    <scope>NUCLEOTIDE SEQUENCE [LARGE SCALE GENOMIC DNA]</scope>
    <source>
        <strain evidence="5 6">DSM 24744</strain>
    </source>
</reference>
<name>A0A261F4L3_9BIFI</name>
<evidence type="ECO:0000313" key="6">
    <source>
        <dbReference type="Proteomes" id="UP000216454"/>
    </source>
</evidence>
<dbReference type="RefSeq" id="WP_094690442.1">
    <property type="nucleotide sequence ID" value="NZ_MWWQ01000001.1"/>
</dbReference>
<keyword evidence="2" id="KW-0597">Phosphoprotein</keyword>
<sequence length="220" mass="24494">MIQSTVAVLDNDSFALEKIVSLIPRLCPTLRVCWSTNSAQEAVQRCIDDSWRPDVLLLDVELDDGTAMDVCQRIRSQVREMPMLAISSYSPKKYAALLARSGAQGIVVKGDLPQMREGLLKVAAGGTYSPVHDVHFLSLGASYESLMSQETKSEPPAEELTPLQTEIIREIADGYSNEEIARAQFIDVSTVRSHTRNIRLRLHAHSLSHAVAIWLRRHES</sequence>
<dbReference type="GO" id="GO:0000160">
    <property type="term" value="P:phosphorelay signal transduction system"/>
    <property type="evidence" value="ECO:0007669"/>
    <property type="project" value="InterPro"/>
</dbReference>
<feature type="domain" description="Response regulatory" evidence="4">
    <location>
        <begin position="5"/>
        <end position="124"/>
    </location>
</feature>
<dbReference type="EMBL" id="MWWQ01000001">
    <property type="protein sequence ID" value="OZG53993.1"/>
    <property type="molecule type" value="Genomic_DNA"/>
</dbReference>
<dbReference type="Proteomes" id="UP000216454">
    <property type="component" value="Unassembled WGS sequence"/>
</dbReference>
<accession>A0A261F4L3</accession>
<feature type="domain" description="HTH luxR-type" evidence="3">
    <location>
        <begin position="153"/>
        <end position="218"/>
    </location>
</feature>
<dbReference type="SMART" id="SM00421">
    <property type="entry name" value="HTH_LUXR"/>
    <property type="match status" value="1"/>
</dbReference>
<dbReference type="Pfam" id="PF00072">
    <property type="entry name" value="Response_reg"/>
    <property type="match status" value="1"/>
</dbReference>
<dbReference type="AlphaFoldDB" id="A0A261F4L3"/>
<keyword evidence="1 5" id="KW-0238">DNA-binding</keyword>
<evidence type="ECO:0000313" key="5">
    <source>
        <dbReference type="EMBL" id="OZG53993.1"/>
    </source>
</evidence>
<dbReference type="InterPro" id="IPR036388">
    <property type="entry name" value="WH-like_DNA-bd_sf"/>
</dbReference>
<dbReference type="Pfam" id="PF00196">
    <property type="entry name" value="GerE"/>
    <property type="match status" value="1"/>
</dbReference>
<dbReference type="OrthoDB" id="3231157at2"/>
<evidence type="ECO:0000256" key="1">
    <source>
        <dbReference type="ARBA" id="ARBA00023125"/>
    </source>
</evidence>
<proteinExistence type="predicted"/>
<dbReference type="SUPFAM" id="SSF46894">
    <property type="entry name" value="C-terminal effector domain of the bipartite response regulators"/>
    <property type="match status" value="1"/>
</dbReference>
<dbReference type="CDD" id="cd00156">
    <property type="entry name" value="REC"/>
    <property type="match status" value="1"/>
</dbReference>
<dbReference type="SMART" id="SM00448">
    <property type="entry name" value="REC"/>
    <property type="match status" value="1"/>
</dbReference>
<organism evidence="5 6">
    <name type="scientific">Pseudoscardovia suis</name>
    <dbReference type="NCBI Taxonomy" id="987063"/>
    <lineage>
        <taxon>Bacteria</taxon>
        <taxon>Bacillati</taxon>
        <taxon>Actinomycetota</taxon>
        <taxon>Actinomycetes</taxon>
        <taxon>Bifidobacteriales</taxon>
        <taxon>Bifidobacteriaceae</taxon>
        <taxon>Pseudoscardovia</taxon>
    </lineage>
</organism>
<dbReference type="InterPro" id="IPR039420">
    <property type="entry name" value="WalR-like"/>
</dbReference>
<evidence type="ECO:0000259" key="3">
    <source>
        <dbReference type="PROSITE" id="PS50043"/>
    </source>
</evidence>
<dbReference type="InterPro" id="IPR000792">
    <property type="entry name" value="Tscrpt_reg_LuxR_C"/>
</dbReference>
<feature type="modified residue" description="4-aspartylphosphate" evidence="2">
    <location>
        <position position="59"/>
    </location>
</feature>
<dbReference type="Gene3D" id="3.40.50.2300">
    <property type="match status" value="1"/>
</dbReference>
<dbReference type="PANTHER" id="PTHR43214">
    <property type="entry name" value="TWO-COMPONENT RESPONSE REGULATOR"/>
    <property type="match status" value="1"/>
</dbReference>
<gene>
    <name evidence="5" type="ORF">PSSU_0096</name>
</gene>
<protein>
    <submittedName>
        <fullName evidence="5">DNA-binding response regulator</fullName>
    </submittedName>
</protein>